<dbReference type="Pfam" id="PF12698">
    <property type="entry name" value="ABC2_membrane_3"/>
    <property type="match status" value="1"/>
</dbReference>
<keyword evidence="3 6" id="KW-1133">Transmembrane helix</keyword>
<feature type="transmembrane region" description="Helical" evidence="6">
    <location>
        <begin position="748"/>
        <end position="767"/>
    </location>
</feature>
<feature type="compositionally biased region" description="Polar residues" evidence="5">
    <location>
        <begin position="1002"/>
        <end position="1014"/>
    </location>
</feature>
<evidence type="ECO:0000256" key="1">
    <source>
        <dbReference type="ARBA" id="ARBA00004141"/>
    </source>
</evidence>
<dbReference type="RefSeq" id="WP_119425834.1">
    <property type="nucleotide sequence ID" value="NZ_QQXK01000037.1"/>
</dbReference>
<dbReference type="EMBL" id="QQXK01000037">
    <property type="protein sequence ID" value="RII41099.1"/>
    <property type="molecule type" value="Genomic_DNA"/>
</dbReference>
<dbReference type="InterPro" id="IPR013525">
    <property type="entry name" value="ABC2_TM"/>
</dbReference>
<evidence type="ECO:0000256" key="4">
    <source>
        <dbReference type="ARBA" id="ARBA00023136"/>
    </source>
</evidence>
<dbReference type="GO" id="GO:0140359">
    <property type="term" value="F:ABC-type transporter activity"/>
    <property type="evidence" value="ECO:0007669"/>
    <property type="project" value="InterPro"/>
</dbReference>
<dbReference type="GO" id="GO:0016020">
    <property type="term" value="C:membrane"/>
    <property type="evidence" value="ECO:0007669"/>
    <property type="project" value="UniProtKB-SubCell"/>
</dbReference>
<feature type="transmembrane region" description="Helical" evidence="6">
    <location>
        <begin position="805"/>
        <end position="827"/>
    </location>
</feature>
<dbReference type="InterPro" id="IPR023908">
    <property type="entry name" value="xxxLxxG_rpt"/>
</dbReference>
<dbReference type="Gene3D" id="3.40.1710.10">
    <property type="entry name" value="abc type-2 transporter like domain"/>
    <property type="match status" value="1"/>
</dbReference>
<evidence type="ECO:0000256" key="3">
    <source>
        <dbReference type="ARBA" id="ARBA00022989"/>
    </source>
</evidence>
<evidence type="ECO:0000259" key="7">
    <source>
        <dbReference type="Pfam" id="PF12698"/>
    </source>
</evidence>
<dbReference type="InterPro" id="IPR017500">
    <property type="entry name" value="Phage_infect_YhgE_N"/>
</dbReference>
<feature type="compositionally biased region" description="Basic and acidic residues" evidence="5">
    <location>
        <begin position="1019"/>
        <end position="1047"/>
    </location>
</feature>
<dbReference type="PANTHER" id="PTHR43077">
    <property type="entry name" value="TRANSPORT PERMEASE YVFS-RELATED"/>
    <property type="match status" value="1"/>
</dbReference>
<sequence>MKKILIWLKSHLRLLVSLTGVALIPLIYAGVLIAANSDPTGRLYNVPALVVNLDTTAKTSTGESIDLGPDIVKELQDSTEASNLQWREASEADANAALAEGKALAVLTVPKGFSAAVASAGDDDPQAATATALQVRTNDASNYLMGTIAKAVGNEVTNSVRTQVSEEYLKNVYVGFTDLHGSLADAADGASQLKDGSADAQDGAGQLVVGLKKLADGTVTLDAGAVKLASGTSTLSSGASTLADGLGQLKDKTASLPSQATALNNGARQIADGTAAVDDAAGKLKTGAASAASGAAKLSDGATAVNEAAGKLAKGSAAVAAGTQQLSDTAAEVAKHVGSISAGTQETLGALGTLLEDTTGLSSATKVDVAGTAADAQKQLEAILKDPAVKQLIKDNPSVAQKLGALQKDLPAVAQGASKTQQAIAAAEKSAGIVKDQQGTSIDDLIASAKKVDAAAGTLKTKVGQLNDGAQQVAGGNAQLAESTPALARGAKDLADGNQQLADGTAKLAESTPKLKDGAATLADGTGALAKAVPTLTGAISDAATGGAKLAAGASELNTGAHSLADGTGSLVTGADQASTGSRDLDAGLGKLKDGSAELSDGLADGVDEVPNYSASDRDHLSSVTSDPVRLDKASSNSMANYGTGLSPYFLSLALWIGGIAFFMLMAPLPAKLLARRLPAPLTAARALIPSGIMAVVQASIAVAVVLFGLRLDVAHPWQLYGLAVFASLAFVWLNQGLVAMFGAPGRFLSLIMVVLQVGTSGGTYPWQTLPDPLQGVHPLLPMSYTVASFRSLVAGGEPIGLGSAYGILALYLVIGLLLLVAAAFLAPRRARVYDTATLAPGLPGGGRSQGEYSFEDARFVGTDASAHDDAHSPREAKVLVGAGAPAAASARAAATAANATGATPSDEDATTSGLDELMESARAETEDVTTSENAAEIDRGGRHVASAKLSAEDNPPHPDSIPAAPAEAPLGSSSEEDSQGPDASAPADAPHQFGGADEMAQTPQATAEQSTDAPQPADLHERSDGAERPGEEPEGTDASHTERDED</sequence>
<feature type="transmembrane region" description="Helical" evidence="6">
    <location>
        <begin position="718"/>
        <end position="736"/>
    </location>
</feature>
<evidence type="ECO:0000313" key="9">
    <source>
        <dbReference type="Proteomes" id="UP000265419"/>
    </source>
</evidence>
<dbReference type="Proteomes" id="UP000265419">
    <property type="component" value="Unassembled WGS sequence"/>
</dbReference>
<dbReference type="InterPro" id="IPR051328">
    <property type="entry name" value="T7SS_ABC-Transporter"/>
</dbReference>
<evidence type="ECO:0000256" key="2">
    <source>
        <dbReference type="ARBA" id="ARBA00022692"/>
    </source>
</evidence>
<feature type="transmembrane region" description="Helical" evidence="6">
    <location>
        <begin position="688"/>
        <end position="712"/>
    </location>
</feature>
<dbReference type="NCBIfam" id="TIGR03057">
    <property type="entry name" value="xxxLxxG_by_4"/>
    <property type="match status" value="4"/>
</dbReference>
<dbReference type="NCBIfam" id="TIGR03062">
    <property type="entry name" value="pip_yhgE_Cterm"/>
    <property type="match status" value="1"/>
</dbReference>
<evidence type="ECO:0000313" key="8">
    <source>
        <dbReference type="EMBL" id="RII41099.1"/>
    </source>
</evidence>
<organism evidence="8 9">
    <name type="scientific">Galactobacter valiniphilus</name>
    <dbReference type="NCBI Taxonomy" id="2676122"/>
    <lineage>
        <taxon>Bacteria</taxon>
        <taxon>Bacillati</taxon>
        <taxon>Actinomycetota</taxon>
        <taxon>Actinomycetes</taxon>
        <taxon>Micrococcales</taxon>
        <taxon>Micrococcaceae</taxon>
        <taxon>Galactobacter</taxon>
    </lineage>
</organism>
<dbReference type="InterPro" id="IPR017501">
    <property type="entry name" value="Phage_infect_YhgE_C"/>
</dbReference>
<reference evidence="8 9" key="1">
    <citation type="submission" date="2018-07" db="EMBL/GenBank/DDBJ databases">
        <title>Arthrobacter sp. nov., isolated from raw cow's milk with high bacterial count.</title>
        <authorList>
            <person name="Hahne J."/>
            <person name="Isele D."/>
            <person name="Lipski A."/>
        </authorList>
    </citation>
    <scope>NUCLEOTIDE SEQUENCE [LARGE SCALE GENOMIC DNA]</scope>
    <source>
        <strain evidence="8 9">JZ R-35</strain>
    </source>
</reference>
<protein>
    <recommendedName>
        <fullName evidence="7">ABC-2 type transporter transmembrane domain-containing protein</fullName>
    </recommendedName>
</protein>
<keyword evidence="2 6" id="KW-0812">Transmembrane</keyword>
<dbReference type="PANTHER" id="PTHR43077:SF5">
    <property type="entry name" value="PHAGE INFECTION PROTEIN"/>
    <property type="match status" value="1"/>
</dbReference>
<dbReference type="InterPro" id="IPR011049">
    <property type="entry name" value="Serralysin-like_metalloprot_C"/>
</dbReference>
<name>A0A399JA78_9MICC</name>
<dbReference type="NCBIfam" id="TIGR03061">
    <property type="entry name" value="pip_yhgE_Nterm"/>
    <property type="match status" value="1"/>
</dbReference>
<keyword evidence="9" id="KW-1185">Reference proteome</keyword>
<comment type="caution">
    <text evidence="8">The sequence shown here is derived from an EMBL/GenBank/DDBJ whole genome shotgun (WGS) entry which is preliminary data.</text>
</comment>
<evidence type="ECO:0000256" key="6">
    <source>
        <dbReference type="SAM" id="Phobius"/>
    </source>
</evidence>
<accession>A0A399JA78</accession>
<keyword evidence="4 6" id="KW-0472">Membrane</keyword>
<feature type="transmembrane region" description="Helical" evidence="6">
    <location>
        <begin position="646"/>
        <end position="667"/>
    </location>
</feature>
<dbReference type="AlphaFoldDB" id="A0A399JA78"/>
<feature type="region of interest" description="Disordered" evidence="5">
    <location>
        <begin position="921"/>
        <end position="1047"/>
    </location>
</feature>
<proteinExistence type="predicted"/>
<feature type="domain" description="ABC-2 type transporter transmembrane" evidence="7">
    <location>
        <begin position="622"/>
        <end position="820"/>
    </location>
</feature>
<dbReference type="SUPFAM" id="SSF101967">
    <property type="entry name" value="Adhesin YadA, collagen-binding domain"/>
    <property type="match status" value="1"/>
</dbReference>
<evidence type="ECO:0000256" key="5">
    <source>
        <dbReference type="SAM" id="MobiDB-lite"/>
    </source>
</evidence>
<dbReference type="Gene3D" id="1.10.287.950">
    <property type="entry name" value="Methyl-accepting chemotaxis protein"/>
    <property type="match status" value="2"/>
</dbReference>
<gene>
    <name evidence="8" type="ORF">DWB68_14495</name>
</gene>
<comment type="subcellular location">
    <subcellularLocation>
        <location evidence="1">Membrane</location>
        <topology evidence="1">Multi-pass membrane protein</topology>
    </subcellularLocation>
</comment>